<gene>
    <name evidence="6" type="ORF">SAMN05216222_5087</name>
</gene>
<evidence type="ECO:0000313" key="6">
    <source>
        <dbReference type="EMBL" id="SDT55914.1"/>
    </source>
</evidence>
<dbReference type="InterPro" id="IPR000847">
    <property type="entry name" value="LysR_HTH_N"/>
</dbReference>
<dbReference type="Pfam" id="PF00126">
    <property type="entry name" value="HTH_1"/>
    <property type="match status" value="1"/>
</dbReference>
<dbReference type="PANTHER" id="PTHR30537">
    <property type="entry name" value="HTH-TYPE TRANSCRIPTIONAL REGULATOR"/>
    <property type="match status" value="1"/>
</dbReference>
<dbReference type="Gene3D" id="1.10.10.10">
    <property type="entry name" value="Winged helix-like DNA-binding domain superfamily/Winged helix DNA-binding domain"/>
    <property type="match status" value="1"/>
</dbReference>
<comment type="similarity">
    <text evidence="1">Belongs to the LysR transcriptional regulatory family.</text>
</comment>
<dbReference type="Proteomes" id="UP000198481">
    <property type="component" value="Chromosome I"/>
</dbReference>
<keyword evidence="3 6" id="KW-0238">DNA-binding</keyword>
<keyword evidence="4" id="KW-0804">Transcription</keyword>
<name>A0A1H2BCN9_9PSED</name>
<dbReference type="PANTHER" id="PTHR30537:SF5">
    <property type="entry name" value="HTH-TYPE TRANSCRIPTIONAL ACTIVATOR TTDR-RELATED"/>
    <property type="match status" value="1"/>
</dbReference>
<dbReference type="SUPFAM" id="SSF46785">
    <property type="entry name" value="Winged helix' DNA-binding domain"/>
    <property type="match status" value="1"/>
</dbReference>
<proteinExistence type="inferred from homology"/>
<dbReference type="InterPro" id="IPR058163">
    <property type="entry name" value="LysR-type_TF_proteobact-type"/>
</dbReference>
<dbReference type="GO" id="GO:0006351">
    <property type="term" value="P:DNA-templated transcription"/>
    <property type="evidence" value="ECO:0007669"/>
    <property type="project" value="TreeGrafter"/>
</dbReference>
<organism evidence="6 7">
    <name type="scientific">Pseudomonas prosekii</name>
    <dbReference type="NCBI Taxonomy" id="1148509"/>
    <lineage>
        <taxon>Bacteria</taxon>
        <taxon>Pseudomonadati</taxon>
        <taxon>Pseudomonadota</taxon>
        <taxon>Gammaproteobacteria</taxon>
        <taxon>Pseudomonadales</taxon>
        <taxon>Pseudomonadaceae</taxon>
        <taxon>Pseudomonas</taxon>
    </lineage>
</organism>
<evidence type="ECO:0000256" key="4">
    <source>
        <dbReference type="ARBA" id="ARBA00023163"/>
    </source>
</evidence>
<evidence type="ECO:0000256" key="2">
    <source>
        <dbReference type="ARBA" id="ARBA00023015"/>
    </source>
</evidence>
<dbReference type="PROSITE" id="PS50931">
    <property type="entry name" value="HTH_LYSR"/>
    <property type="match status" value="1"/>
</dbReference>
<accession>A0A1H2BCN9</accession>
<reference evidence="7" key="1">
    <citation type="submission" date="2016-10" db="EMBL/GenBank/DDBJ databases">
        <authorList>
            <person name="Varghese N."/>
            <person name="Submissions S."/>
        </authorList>
    </citation>
    <scope>NUCLEOTIDE SEQUENCE [LARGE SCALE GENOMIC DNA]</scope>
    <source>
        <strain evidence="7">LMG 26867</strain>
    </source>
</reference>
<evidence type="ECO:0000313" key="7">
    <source>
        <dbReference type="Proteomes" id="UP000198481"/>
    </source>
</evidence>
<dbReference type="InterPro" id="IPR036388">
    <property type="entry name" value="WH-like_DNA-bd_sf"/>
</dbReference>
<feature type="domain" description="HTH lysR-type" evidence="5">
    <location>
        <begin position="1"/>
        <end position="58"/>
    </location>
</feature>
<sequence length="319" mass="35548">MHLKAHRYFAMVAVTGSFTATARHFQVPASSVSRFIAALEREVGQQLLYRNTRAVKLTDAGERYYLQIRDVLELLDAADEEIMGKGAEAGGLVRINAPVAFGSLHIVKLLNGLYDKYPKLTVELTVTDAYIDPIQEGADLIFRVGHLQDSGLIGRKICDQQYVLCASADYLKKHGKPSSPQDLKNHACLVYKGTGGAQRWFFRTPGDGQSGGEHVEIIDVHGPLRSNNAQVLVEAALAGRGIVFFPSWLFSRESFVNQQLIRLLPQWQGSVEQSPSQIHLLSPENRLRSQKVRVVWDYFLQAIGTPPYWDDLGDGTQTR</sequence>
<dbReference type="GO" id="GO:0003700">
    <property type="term" value="F:DNA-binding transcription factor activity"/>
    <property type="evidence" value="ECO:0007669"/>
    <property type="project" value="InterPro"/>
</dbReference>
<dbReference type="SUPFAM" id="SSF53850">
    <property type="entry name" value="Periplasmic binding protein-like II"/>
    <property type="match status" value="1"/>
</dbReference>
<dbReference type="FunFam" id="1.10.10.10:FF:000001">
    <property type="entry name" value="LysR family transcriptional regulator"/>
    <property type="match status" value="1"/>
</dbReference>
<evidence type="ECO:0000259" key="5">
    <source>
        <dbReference type="PROSITE" id="PS50931"/>
    </source>
</evidence>
<dbReference type="Pfam" id="PF03466">
    <property type="entry name" value="LysR_substrate"/>
    <property type="match status" value="1"/>
</dbReference>
<dbReference type="STRING" id="1148509.SAMN05216222_5087"/>
<dbReference type="AlphaFoldDB" id="A0A1H2BCN9"/>
<dbReference type="RefSeq" id="WP_092280412.1">
    <property type="nucleotide sequence ID" value="NZ_LT629762.1"/>
</dbReference>
<dbReference type="EMBL" id="LT629762">
    <property type="protein sequence ID" value="SDT55914.1"/>
    <property type="molecule type" value="Genomic_DNA"/>
</dbReference>
<dbReference type="GO" id="GO:0043565">
    <property type="term" value="F:sequence-specific DNA binding"/>
    <property type="evidence" value="ECO:0007669"/>
    <property type="project" value="TreeGrafter"/>
</dbReference>
<dbReference type="CDD" id="cd08422">
    <property type="entry name" value="PBP2_CrgA_like"/>
    <property type="match status" value="1"/>
</dbReference>
<evidence type="ECO:0000256" key="1">
    <source>
        <dbReference type="ARBA" id="ARBA00009437"/>
    </source>
</evidence>
<dbReference type="Gene3D" id="3.40.190.290">
    <property type="match status" value="1"/>
</dbReference>
<evidence type="ECO:0000256" key="3">
    <source>
        <dbReference type="ARBA" id="ARBA00023125"/>
    </source>
</evidence>
<protein>
    <submittedName>
        <fullName evidence="6">DNA-binding transcriptional regulator, LysR family</fullName>
    </submittedName>
</protein>
<dbReference type="InterPro" id="IPR036390">
    <property type="entry name" value="WH_DNA-bd_sf"/>
</dbReference>
<dbReference type="InterPro" id="IPR005119">
    <property type="entry name" value="LysR_subst-bd"/>
</dbReference>
<keyword evidence="2" id="KW-0805">Transcription regulation</keyword>